<dbReference type="EMBL" id="BAABGT010000012">
    <property type="protein sequence ID" value="GAA4538206.1"/>
    <property type="molecule type" value="Genomic_DNA"/>
</dbReference>
<evidence type="ECO:0008006" key="4">
    <source>
        <dbReference type="Google" id="ProtNLM"/>
    </source>
</evidence>
<evidence type="ECO:0000313" key="3">
    <source>
        <dbReference type="Proteomes" id="UP001501598"/>
    </source>
</evidence>
<protein>
    <recommendedName>
        <fullName evidence="4">Histidine kinase</fullName>
    </recommendedName>
</protein>
<dbReference type="RefSeq" id="WP_345412725.1">
    <property type="nucleotide sequence ID" value="NZ_BAABGT010000012.1"/>
</dbReference>
<evidence type="ECO:0000313" key="2">
    <source>
        <dbReference type="EMBL" id="GAA4538206.1"/>
    </source>
</evidence>
<accession>A0ABP8RGR9</accession>
<keyword evidence="1" id="KW-0472">Membrane</keyword>
<comment type="caution">
    <text evidence="2">The sequence shown here is derived from an EMBL/GenBank/DDBJ whole genome shotgun (WGS) entry which is preliminary data.</text>
</comment>
<sequence length="61" mass="6870">MGFYWVPVLIGALGVVLLLAAAVVTVSHVRRLTHTMERSRARTSMVVRPLTQQAARLRTRR</sequence>
<keyword evidence="1" id="KW-1133">Transmembrane helix</keyword>
<dbReference type="Proteomes" id="UP001501598">
    <property type="component" value="Unassembled WGS sequence"/>
</dbReference>
<evidence type="ECO:0000256" key="1">
    <source>
        <dbReference type="SAM" id="Phobius"/>
    </source>
</evidence>
<reference evidence="3" key="1">
    <citation type="journal article" date="2019" name="Int. J. Syst. Evol. Microbiol.">
        <title>The Global Catalogue of Microorganisms (GCM) 10K type strain sequencing project: providing services to taxonomists for standard genome sequencing and annotation.</title>
        <authorList>
            <consortium name="The Broad Institute Genomics Platform"/>
            <consortium name="The Broad Institute Genome Sequencing Center for Infectious Disease"/>
            <person name="Wu L."/>
            <person name="Ma J."/>
        </authorList>
    </citation>
    <scope>NUCLEOTIDE SEQUENCE [LARGE SCALE GENOMIC DNA]</scope>
    <source>
        <strain evidence="3">JCM 17906</strain>
    </source>
</reference>
<name>A0ABP8RGR9_9PSEU</name>
<proteinExistence type="predicted"/>
<keyword evidence="1" id="KW-0812">Transmembrane</keyword>
<organism evidence="2 3">
    <name type="scientific">Pseudonocardia xishanensis</name>
    <dbReference type="NCBI Taxonomy" id="630995"/>
    <lineage>
        <taxon>Bacteria</taxon>
        <taxon>Bacillati</taxon>
        <taxon>Actinomycetota</taxon>
        <taxon>Actinomycetes</taxon>
        <taxon>Pseudonocardiales</taxon>
        <taxon>Pseudonocardiaceae</taxon>
        <taxon>Pseudonocardia</taxon>
    </lineage>
</organism>
<feature type="transmembrane region" description="Helical" evidence="1">
    <location>
        <begin position="6"/>
        <end position="29"/>
    </location>
</feature>
<gene>
    <name evidence="2" type="ORF">GCM10023175_07840</name>
</gene>
<keyword evidence="3" id="KW-1185">Reference proteome</keyword>